<dbReference type="Pfam" id="PF00264">
    <property type="entry name" value="Tyrosinase"/>
    <property type="match status" value="1"/>
</dbReference>
<evidence type="ECO:0000313" key="6">
    <source>
        <dbReference type="Proteomes" id="UP001177023"/>
    </source>
</evidence>
<evidence type="ECO:0000256" key="1">
    <source>
        <dbReference type="ARBA" id="ARBA00022723"/>
    </source>
</evidence>
<organism evidence="5 6">
    <name type="scientific">Mesorhabditis spiculigera</name>
    <dbReference type="NCBI Taxonomy" id="96644"/>
    <lineage>
        <taxon>Eukaryota</taxon>
        <taxon>Metazoa</taxon>
        <taxon>Ecdysozoa</taxon>
        <taxon>Nematoda</taxon>
        <taxon>Chromadorea</taxon>
        <taxon>Rhabditida</taxon>
        <taxon>Rhabditina</taxon>
        <taxon>Rhabditomorpha</taxon>
        <taxon>Rhabditoidea</taxon>
        <taxon>Rhabditidae</taxon>
        <taxon>Mesorhabditinae</taxon>
        <taxon>Mesorhabditis</taxon>
    </lineage>
</organism>
<evidence type="ECO:0000259" key="3">
    <source>
        <dbReference type="PROSITE" id="PS00497"/>
    </source>
</evidence>
<evidence type="ECO:0000313" key="5">
    <source>
        <dbReference type="EMBL" id="CAJ0570441.1"/>
    </source>
</evidence>
<dbReference type="InterPro" id="IPR008922">
    <property type="entry name" value="Di-copper_centre_dom_sf"/>
</dbReference>
<dbReference type="PRINTS" id="PR00092">
    <property type="entry name" value="TYROSINASE"/>
</dbReference>
<feature type="chain" id="PRO_5041219645" description="Tyrosinase copper-binding domain-containing protein" evidence="2">
    <location>
        <begin position="21"/>
        <end position="451"/>
    </location>
</feature>
<proteinExistence type="predicted"/>
<keyword evidence="6" id="KW-1185">Reference proteome</keyword>
<dbReference type="PROSITE" id="PS00498">
    <property type="entry name" value="TYROSINASE_2"/>
    <property type="match status" value="1"/>
</dbReference>
<dbReference type="PROSITE" id="PS00497">
    <property type="entry name" value="TYROSINASE_1"/>
    <property type="match status" value="1"/>
</dbReference>
<sequence>MWLGIGAICLLLLLQSNVEARKAKKKVSEKCKDAPDKSRQAICERMQAWTRQAKKTEHIRPKAKNVPAKRLLDGTVATEKDLGDCLSMRCVCEALTGISSSNCTYRSYQLQKSVRKEYRMMTDLDRARYHQALRKLKDNGMYDNYIMYHLVANDDGIGGAHNGPAFLPWHRETLKRLELSLRKIDPQVSLPYWDSTLDAPLPDLTSSVMFLDELAGPAQGLVNSGPFKGYADEPNATDGATRAHILRNTAGEFRAVYREDRVQLILSFPNVSQMLARSNSVGPNCPPNQYNCLEYEHGIVHNTVDEDMYDTNTSPRDPLFYMHHAFTDLIWEMWRQKWQTRDERATQWPPRPECSTTQHQLNWPMAPYSNLLNIDGISNDYMDYMITYAPRPTCNATTACGSRFLFCDLTKPAAPRCVSKIKLGGQCDTFTASDVCYGGVCVAGKCATGAA</sequence>
<dbReference type="PROSITE" id="PS00210">
    <property type="entry name" value="HEMOCYANIN_2"/>
    <property type="match status" value="1"/>
</dbReference>
<dbReference type="PANTHER" id="PTHR11474:SF21">
    <property type="entry name" value="SHKT DOMAIN-CONTAINING PROTEIN"/>
    <property type="match status" value="1"/>
</dbReference>
<dbReference type="InterPro" id="IPR002227">
    <property type="entry name" value="Tyrosinase_Cu-bd"/>
</dbReference>
<feature type="signal peptide" evidence="2">
    <location>
        <begin position="1"/>
        <end position="20"/>
    </location>
</feature>
<comment type="caution">
    <text evidence="5">The sequence shown here is derived from an EMBL/GenBank/DDBJ whole genome shotgun (WGS) entry which is preliminary data.</text>
</comment>
<keyword evidence="1" id="KW-0479">Metal-binding</keyword>
<reference evidence="5" key="1">
    <citation type="submission" date="2023-06" db="EMBL/GenBank/DDBJ databases">
        <authorList>
            <person name="Delattre M."/>
        </authorList>
    </citation>
    <scope>NUCLEOTIDE SEQUENCE</scope>
    <source>
        <strain evidence="5">AF72</strain>
    </source>
</reference>
<protein>
    <recommendedName>
        <fullName evidence="3 4">Tyrosinase copper-binding domain-containing protein</fullName>
    </recommendedName>
</protein>
<feature type="domain" description="Tyrosinase copper-binding" evidence="4">
    <location>
        <begin position="317"/>
        <end position="328"/>
    </location>
</feature>
<dbReference type="EMBL" id="CATQJA010002314">
    <property type="protein sequence ID" value="CAJ0570441.1"/>
    <property type="molecule type" value="Genomic_DNA"/>
</dbReference>
<dbReference type="AlphaFoldDB" id="A0AA36CM18"/>
<accession>A0AA36CM18</accession>
<dbReference type="PANTHER" id="PTHR11474">
    <property type="entry name" value="TYROSINASE FAMILY MEMBER"/>
    <property type="match status" value="1"/>
</dbReference>
<feature type="domain" description="Tyrosinase copper-binding" evidence="3">
    <location>
        <begin position="161"/>
        <end position="178"/>
    </location>
</feature>
<dbReference type="SUPFAM" id="SSF48056">
    <property type="entry name" value="Di-copper centre-containing domain"/>
    <property type="match status" value="1"/>
</dbReference>
<gene>
    <name evidence="5" type="ORF">MSPICULIGERA_LOCUS8881</name>
</gene>
<feature type="non-terminal residue" evidence="5">
    <location>
        <position position="1"/>
    </location>
</feature>
<dbReference type="GO" id="GO:0046872">
    <property type="term" value="F:metal ion binding"/>
    <property type="evidence" value="ECO:0007669"/>
    <property type="project" value="UniProtKB-KW"/>
</dbReference>
<dbReference type="InterPro" id="IPR050316">
    <property type="entry name" value="Tyrosinase/Hemocyanin"/>
</dbReference>
<keyword evidence="2" id="KW-0732">Signal</keyword>
<dbReference type="InterPro" id="IPR013788">
    <property type="entry name" value="Hemocyanin/hexamerin"/>
</dbReference>
<dbReference type="Proteomes" id="UP001177023">
    <property type="component" value="Unassembled WGS sequence"/>
</dbReference>
<dbReference type="GO" id="GO:0016491">
    <property type="term" value="F:oxidoreductase activity"/>
    <property type="evidence" value="ECO:0007669"/>
    <property type="project" value="InterPro"/>
</dbReference>
<evidence type="ECO:0000256" key="2">
    <source>
        <dbReference type="SAM" id="SignalP"/>
    </source>
</evidence>
<dbReference type="Gene3D" id="1.10.1280.10">
    <property type="entry name" value="Di-copper center containing domain from catechol oxidase"/>
    <property type="match status" value="1"/>
</dbReference>
<name>A0AA36CM18_9BILA</name>
<evidence type="ECO:0000259" key="4">
    <source>
        <dbReference type="PROSITE" id="PS00498"/>
    </source>
</evidence>